<dbReference type="InterPro" id="IPR000182">
    <property type="entry name" value="GNAT_dom"/>
</dbReference>
<dbReference type="PANTHER" id="PTHR43877">
    <property type="entry name" value="AMINOALKYLPHOSPHONATE N-ACETYLTRANSFERASE-RELATED-RELATED"/>
    <property type="match status" value="1"/>
</dbReference>
<comment type="caution">
    <text evidence="4">The sequence shown here is derived from an EMBL/GenBank/DDBJ whole genome shotgun (WGS) entry which is preliminary data.</text>
</comment>
<gene>
    <name evidence="4" type="ORF">QFZ53_002491</name>
</gene>
<sequence length="157" mass="16763">MPLVTVREADLSGPDARVAGDLIRAYLVQTESEKLSHLGTGATVLSEAHEREVADLDGVHAGAAVLLAEVDGVPSGVVVIRTSESELKRFWTAPGARGLGVGSALLDAAIASCRGDVRLSVWEWRAPALRLYESRGFVRVDSWEDRAGLVCMVRRAA</sequence>
<dbReference type="InterPro" id="IPR050832">
    <property type="entry name" value="Bact_Acetyltransf"/>
</dbReference>
<dbReference type="RefSeq" id="WP_307296869.1">
    <property type="nucleotide sequence ID" value="NZ_JAUSXV010000001.1"/>
</dbReference>
<evidence type="ECO:0000313" key="5">
    <source>
        <dbReference type="Proteomes" id="UP001244427"/>
    </source>
</evidence>
<keyword evidence="1" id="KW-0808">Transferase</keyword>
<dbReference type="SUPFAM" id="SSF55729">
    <property type="entry name" value="Acyl-CoA N-acyltransferases (Nat)"/>
    <property type="match status" value="1"/>
</dbReference>
<reference evidence="4 5" key="1">
    <citation type="submission" date="2023-07" db="EMBL/GenBank/DDBJ databases">
        <title>Comparative genomics of wheat-associated soil bacteria to identify genetic determinants of phenazine resistance.</title>
        <authorList>
            <person name="Mouncey N."/>
        </authorList>
    </citation>
    <scope>NUCLEOTIDE SEQUENCE [LARGE SCALE GENOMIC DNA]</scope>
    <source>
        <strain evidence="4 5">W4I9-1</strain>
    </source>
</reference>
<organism evidence="4 5">
    <name type="scientific">Microbacterium natoriense</name>
    <dbReference type="NCBI Taxonomy" id="284570"/>
    <lineage>
        <taxon>Bacteria</taxon>
        <taxon>Bacillati</taxon>
        <taxon>Actinomycetota</taxon>
        <taxon>Actinomycetes</taxon>
        <taxon>Micrococcales</taxon>
        <taxon>Microbacteriaceae</taxon>
        <taxon>Microbacterium</taxon>
    </lineage>
</organism>
<feature type="domain" description="N-acetyltransferase" evidence="3">
    <location>
        <begin position="4"/>
        <end position="157"/>
    </location>
</feature>
<evidence type="ECO:0000259" key="3">
    <source>
        <dbReference type="PROSITE" id="PS51186"/>
    </source>
</evidence>
<dbReference type="GO" id="GO:0016747">
    <property type="term" value="F:acyltransferase activity, transferring groups other than amino-acyl groups"/>
    <property type="evidence" value="ECO:0007669"/>
    <property type="project" value="InterPro"/>
</dbReference>
<name>A0AAW8EXW9_9MICO</name>
<proteinExistence type="predicted"/>
<dbReference type="PROSITE" id="PS51186">
    <property type="entry name" value="GNAT"/>
    <property type="match status" value="1"/>
</dbReference>
<dbReference type="InterPro" id="IPR016181">
    <property type="entry name" value="Acyl_CoA_acyltransferase"/>
</dbReference>
<dbReference type="PANTHER" id="PTHR43877:SF2">
    <property type="entry name" value="AMINOALKYLPHOSPHONATE N-ACETYLTRANSFERASE-RELATED"/>
    <property type="match status" value="1"/>
</dbReference>
<protein>
    <submittedName>
        <fullName evidence="4">GNAT superfamily N-acetyltransferase</fullName>
    </submittedName>
</protein>
<keyword evidence="2" id="KW-0012">Acyltransferase</keyword>
<accession>A0AAW8EXW9</accession>
<dbReference type="AlphaFoldDB" id="A0AAW8EXW9"/>
<evidence type="ECO:0000313" key="4">
    <source>
        <dbReference type="EMBL" id="MDQ0648295.1"/>
    </source>
</evidence>
<keyword evidence="5" id="KW-1185">Reference proteome</keyword>
<dbReference type="Gene3D" id="3.40.630.30">
    <property type="match status" value="1"/>
</dbReference>
<dbReference type="Pfam" id="PF00583">
    <property type="entry name" value="Acetyltransf_1"/>
    <property type="match status" value="1"/>
</dbReference>
<dbReference type="CDD" id="cd04301">
    <property type="entry name" value="NAT_SF"/>
    <property type="match status" value="1"/>
</dbReference>
<evidence type="ECO:0000256" key="2">
    <source>
        <dbReference type="ARBA" id="ARBA00023315"/>
    </source>
</evidence>
<dbReference type="EMBL" id="JAUSXV010000001">
    <property type="protein sequence ID" value="MDQ0648295.1"/>
    <property type="molecule type" value="Genomic_DNA"/>
</dbReference>
<dbReference type="Proteomes" id="UP001244427">
    <property type="component" value="Unassembled WGS sequence"/>
</dbReference>
<evidence type="ECO:0000256" key="1">
    <source>
        <dbReference type="ARBA" id="ARBA00022679"/>
    </source>
</evidence>